<accession>A0A8T2NYA6</accession>
<protein>
    <submittedName>
        <fullName evidence="2">Uncharacterized protein</fullName>
    </submittedName>
</protein>
<organism evidence="2 3">
    <name type="scientific">Albula glossodonta</name>
    <name type="common">roundjaw bonefish</name>
    <dbReference type="NCBI Taxonomy" id="121402"/>
    <lineage>
        <taxon>Eukaryota</taxon>
        <taxon>Metazoa</taxon>
        <taxon>Chordata</taxon>
        <taxon>Craniata</taxon>
        <taxon>Vertebrata</taxon>
        <taxon>Euteleostomi</taxon>
        <taxon>Actinopterygii</taxon>
        <taxon>Neopterygii</taxon>
        <taxon>Teleostei</taxon>
        <taxon>Albuliformes</taxon>
        <taxon>Albulidae</taxon>
        <taxon>Albula</taxon>
    </lineage>
</organism>
<keyword evidence="1" id="KW-0812">Transmembrane</keyword>
<proteinExistence type="predicted"/>
<keyword evidence="3" id="KW-1185">Reference proteome</keyword>
<dbReference type="Proteomes" id="UP000824540">
    <property type="component" value="Unassembled WGS sequence"/>
</dbReference>
<dbReference type="AlphaFoldDB" id="A0A8T2NYA6"/>
<feature type="transmembrane region" description="Helical" evidence="1">
    <location>
        <begin position="37"/>
        <end position="56"/>
    </location>
</feature>
<gene>
    <name evidence="2" type="ORF">JZ751_009630</name>
</gene>
<comment type="caution">
    <text evidence="2">The sequence shown here is derived from an EMBL/GenBank/DDBJ whole genome shotgun (WGS) entry which is preliminary data.</text>
</comment>
<keyword evidence="1" id="KW-1133">Transmembrane helix</keyword>
<reference evidence="2" key="1">
    <citation type="thesis" date="2021" institute="BYU ScholarsArchive" country="Provo, UT, USA">
        <title>Applications of and Algorithms for Genome Assembly and Genomic Analyses with an Emphasis on Marine Teleosts.</title>
        <authorList>
            <person name="Pickett B.D."/>
        </authorList>
    </citation>
    <scope>NUCLEOTIDE SEQUENCE</scope>
    <source>
        <strain evidence="2">HI-2016</strain>
    </source>
</reference>
<evidence type="ECO:0000313" key="3">
    <source>
        <dbReference type="Proteomes" id="UP000824540"/>
    </source>
</evidence>
<name>A0A8T2NYA6_9TELE</name>
<dbReference type="EMBL" id="JAFBMS010000018">
    <property type="protein sequence ID" value="KAG9345089.1"/>
    <property type="molecule type" value="Genomic_DNA"/>
</dbReference>
<evidence type="ECO:0000256" key="1">
    <source>
        <dbReference type="SAM" id="Phobius"/>
    </source>
</evidence>
<keyword evidence="1" id="KW-0472">Membrane</keyword>
<sequence length="69" mass="7596">MDRAHNCGGFGIEGPELTFFLVVVTTDASRFRPLNPFLVIFSFVSSISRSGAYVFFGCGHNRFLAFSAL</sequence>
<evidence type="ECO:0000313" key="2">
    <source>
        <dbReference type="EMBL" id="KAG9345089.1"/>
    </source>
</evidence>